<dbReference type="GO" id="GO:0043531">
    <property type="term" value="F:ADP binding"/>
    <property type="evidence" value="ECO:0007669"/>
    <property type="project" value="InterPro"/>
</dbReference>
<keyword evidence="3" id="KW-0677">Repeat</keyword>
<evidence type="ECO:0000256" key="4">
    <source>
        <dbReference type="ARBA" id="ARBA00022801"/>
    </source>
</evidence>
<evidence type="ECO:0000313" key="9">
    <source>
        <dbReference type="EMBL" id="KAG6676640.1"/>
    </source>
</evidence>
<sequence>MALSTSSSSSSSSVTSPWSYDVFLSFRGEDTRETFTAHLYHALIQKGICTYLDEDELRRGDEISPALLQAIESSRISIIILSKNYASSPWCLDELLKILECKKSKQQIVQPVFYHVDPSYVRKQEGSFGEALAKYAEKLNVDMKKLQLWKEALQEVANLSGYHLIRNGNESKFIEKIIRDVSRMANDHLYLHVAEHPVGLKPHVEDVKLHLSVGTKDIRMIGIFGVGGIGKTTLAKAIYNLIAFEFEASCFLPINSDIGNLVNRLVQLQNTLLFKILGDCRSLKVDNIDTGKYMIERRLHSKRVLLILDGVDHLDQLKTLVGACDWFGEGSRIIITTRDQHLLTAHGVDSTYEMTGLNQEDAFQLFCWHAFRSEKPVDGYGEFVEQIINYAGNLPLVLTVLGSDLHGRTKKEWKSALDQYTKIPHQDIQKILQTSYDRLSENEKNVFLDIACFFNGQCLYNVIEMLDSFGFCPNFSIPRLREKCLISEFHGILQMHNLLRDMGREVVRQESPKNLGARSRLFFHEDVREVLEDDTGTNNHVEGIVIDFPEGDDIIRLSPKAFENMKRLRLFRCRNAHFSEELNCLPNSIRVLDCPDCPLESMPSKFRGDKLSILHMPGSRIQEIRLEFKNLTVMNFQFCQFMTKLPDISRCPNLMKIDLNYCRNLVQVHDSVGFLDKLKRLYLHGCNNLKSFPRALKLRNLGILDLSDCSSLQNFPKIECEMKHLGEVSLSGTAIEELPSSIGYLTGLEVLILNHSINLKRLPSSIHQLRSLGSFYLSNCPNIISFGMEEEEVHNGQPTPYVVSTSWENNEASLGAPPGLHLSLAHSGLSKSNFFETFHLFPDLESLDLSGSDIISIPTSIKTFVRLGSLTLNDCKQLQEIKEFPLNLILVRAEGCISLENLPEISKEFNFPRLHHMELARCYKVNMGNWISNLAWNGAAMLFPGNKIPDWFSHCKEFTSNSHQCEFDIKMAPPYNLDDIIGIAFCAIIEPVATIEFKVNIMRGDAYVDTRWDITLAAFDEIDSDHVWLRYLTTEDITRLRDVSVDEADDHLRIIFENWIPDNSLIFKRCGVHLLYKQHDEQNAKDHENVDVHLDAPIEDIGNLANPMDHGSQLSKRRRVDLDDDNDDHNIKPNLYPQQRKPASTLEIKLLLRARRRLRSDVK</sequence>
<dbReference type="FunFam" id="1.10.8.430:FF:000002">
    <property type="entry name" value="Disease resistance protein (TIR-NBS-LRR class)"/>
    <property type="match status" value="1"/>
</dbReference>
<dbReference type="EC" id="3.2.2.6" evidence="1"/>
<keyword evidence="2" id="KW-0433">Leucine-rich repeat</keyword>
<dbReference type="InterPro" id="IPR044974">
    <property type="entry name" value="Disease_R_plants"/>
</dbReference>
<evidence type="ECO:0000259" key="8">
    <source>
        <dbReference type="PROSITE" id="PS50104"/>
    </source>
</evidence>
<dbReference type="AlphaFoldDB" id="A0A922A9V3"/>
<dbReference type="InterPro" id="IPR002182">
    <property type="entry name" value="NB-ARC"/>
</dbReference>
<dbReference type="Pfam" id="PF00931">
    <property type="entry name" value="NB-ARC"/>
    <property type="match status" value="1"/>
</dbReference>
<dbReference type="Proteomes" id="UP000811246">
    <property type="component" value="Chromosome 15"/>
</dbReference>
<dbReference type="InterPro" id="IPR045344">
    <property type="entry name" value="C-JID"/>
</dbReference>
<gene>
    <name evidence="9" type="ORF">I3842_15G162500</name>
</gene>
<dbReference type="InterPro" id="IPR058192">
    <property type="entry name" value="WHD_ROQ1-like"/>
</dbReference>
<dbReference type="EMBL" id="CM031839">
    <property type="protein sequence ID" value="KAG6676640.1"/>
    <property type="molecule type" value="Genomic_DNA"/>
</dbReference>
<dbReference type="GO" id="GO:0061809">
    <property type="term" value="F:NAD+ nucleosidase activity, cyclic ADP-ribose generating"/>
    <property type="evidence" value="ECO:0007669"/>
    <property type="project" value="UniProtKB-EC"/>
</dbReference>
<feature type="domain" description="TIR" evidence="8">
    <location>
        <begin position="18"/>
        <end position="185"/>
    </location>
</feature>
<keyword evidence="5" id="KW-0611">Plant defense</keyword>
<proteinExistence type="predicted"/>
<keyword evidence="4" id="KW-0378">Hydrolase</keyword>
<evidence type="ECO:0000256" key="7">
    <source>
        <dbReference type="ARBA" id="ARBA00047304"/>
    </source>
</evidence>
<dbReference type="SMART" id="SM00382">
    <property type="entry name" value="AAA"/>
    <property type="match status" value="1"/>
</dbReference>
<comment type="caution">
    <text evidence="9">The sequence shown here is derived from an EMBL/GenBank/DDBJ whole genome shotgun (WGS) entry which is preliminary data.</text>
</comment>
<comment type="catalytic activity">
    <reaction evidence="7">
        <text>NAD(+) + H2O = ADP-D-ribose + nicotinamide + H(+)</text>
        <dbReference type="Rhea" id="RHEA:16301"/>
        <dbReference type="ChEBI" id="CHEBI:15377"/>
        <dbReference type="ChEBI" id="CHEBI:15378"/>
        <dbReference type="ChEBI" id="CHEBI:17154"/>
        <dbReference type="ChEBI" id="CHEBI:57540"/>
        <dbReference type="ChEBI" id="CHEBI:57967"/>
        <dbReference type="EC" id="3.2.2.6"/>
    </reaction>
    <physiologicalReaction direction="left-to-right" evidence="7">
        <dbReference type="Rhea" id="RHEA:16302"/>
    </physiologicalReaction>
</comment>
<organism evidence="9 10">
    <name type="scientific">Carya illinoinensis</name>
    <name type="common">Pecan</name>
    <dbReference type="NCBI Taxonomy" id="32201"/>
    <lineage>
        <taxon>Eukaryota</taxon>
        <taxon>Viridiplantae</taxon>
        <taxon>Streptophyta</taxon>
        <taxon>Embryophyta</taxon>
        <taxon>Tracheophyta</taxon>
        <taxon>Spermatophyta</taxon>
        <taxon>Magnoliopsida</taxon>
        <taxon>eudicotyledons</taxon>
        <taxon>Gunneridae</taxon>
        <taxon>Pentapetalae</taxon>
        <taxon>rosids</taxon>
        <taxon>fabids</taxon>
        <taxon>Fagales</taxon>
        <taxon>Juglandaceae</taxon>
        <taxon>Carya</taxon>
    </lineage>
</organism>
<dbReference type="Pfam" id="PF20160">
    <property type="entry name" value="C-JID"/>
    <property type="match status" value="1"/>
</dbReference>
<dbReference type="PANTHER" id="PTHR11017">
    <property type="entry name" value="LEUCINE-RICH REPEAT-CONTAINING PROTEIN"/>
    <property type="match status" value="1"/>
</dbReference>
<dbReference type="FunFam" id="3.40.50.10140:FF:000007">
    <property type="entry name" value="Disease resistance protein (TIR-NBS-LRR class)"/>
    <property type="match status" value="1"/>
</dbReference>
<dbReference type="Pfam" id="PF01582">
    <property type="entry name" value="TIR"/>
    <property type="match status" value="1"/>
</dbReference>
<dbReference type="InterPro" id="IPR058546">
    <property type="entry name" value="RPS4B/Roq1-like_LRR"/>
</dbReference>
<dbReference type="InterPro" id="IPR003593">
    <property type="entry name" value="AAA+_ATPase"/>
</dbReference>
<evidence type="ECO:0000256" key="6">
    <source>
        <dbReference type="ARBA" id="ARBA00023027"/>
    </source>
</evidence>
<dbReference type="Pfam" id="PF23286">
    <property type="entry name" value="LRR_13"/>
    <property type="match status" value="1"/>
</dbReference>
<evidence type="ECO:0000256" key="2">
    <source>
        <dbReference type="ARBA" id="ARBA00022614"/>
    </source>
</evidence>
<reference evidence="9" key="1">
    <citation type="submission" date="2021-01" db="EMBL/GenBank/DDBJ databases">
        <authorList>
            <person name="Lovell J.T."/>
            <person name="Bentley N."/>
            <person name="Bhattarai G."/>
            <person name="Jenkins J.W."/>
            <person name="Sreedasyam A."/>
            <person name="Alarcon Y."/>
            <person name="Bock C."/>
            <person name="Boston L."/>
            <person name="Carlson J."/>
            <person name="Cervantes K."/>
            <person name="Clermont K."/>
            <person name="Krom N."/>
            <person name="Kubenka K."/>
            <person name="Mamidi S."/>
            <person name="Mattison C."/>
            <person name="Monteros M."/>
            <person name="Pisani C."/>
            <person name="Plott C."/>
            <person name="Rajasekar S."/>
            <person name="Rhein H.S."/>
            <person name="Rohla C."/>
            <person name="Song M."/>
            <person name="Hilaire R.S."/>
            <person name="Shu S."/>
            <person name="Wells L."/>
            <person name="Wang X."/>
            <person name="Webber J."/>
            <person name="Heerema R.J."/>
            <person name="Klein P."/>
            <person name="Conner P."/>
            <person name="Grauke L."/>
            <person name="Grimwood J."/>
            <person name="Schmutz J."/>
            <person name="Randall J.J."/>
        </authorList>
    </citation>
    <scope>NUCLEOTIDE SEQUENCE</scope>
    <source>
        <tissue evidence="9">Leaf</tissue>
    </source>
</reference>
<evidence type="ECO:0000256" key="1">
    <source>
        <dbReference type="ARBA" id="ARBA00011982"/>
    </source>
</evidence>
<dbReference type="GO" id="GO:0007165">
    <property type="term" value="P:signal transduction"/>
    <property type="evidence" value="ECO:0007669"/>
    <property type="project" value="InterPro"/>
</dbReference>
<name>A0A922A9V3_CARIL</name>
<protein>
    <recommendedName>
        <fullName evidence="1">ADP-ribosyl cyclase/cyclic ADP-ribose hydrolase</fullName>
        <ecNumber evidence="1">3.2.2.6</ecNumber>
    </recommendedName>
</protein>
<evidence type="ECO:0000256" key="5">
    <source>
        <dbReference type="ARBA" id="ARBA00022821"/>
    </source>
</evidence>
<dbReference type="PROSITE" id="PS50104">
    <property type="entry name" value="TIR"/>
    <property type="match status" value="1"/>
</dbReference>
<accession>A0A922A9V3</accession>
<dbReference type="Pfam" id="PF23282">
    <property type="entry name" value="WHD_ROQ1"/>
    <property type="match status" value="1"/>
</dbReference>
<dbReference type="SMART" id="SM00255">
    <property type="entry name" value="TIR"/>
    <property type="match status" value="1"/>
</dbReference>
<evidence type="ECO:0000256" key="3">
    <source>
        <dbReference type="ARBA" id="ARBA00022737"/>
    </source>
</evidence>
<dbReference type="PANTHER" id="PTHR11017:SF570">
    <property type="entry name" value="DISEASE RESISTANCE PROTEIN (TIR-NBS CLASS)-RELATED"/>
    <property type="match status" value="1"/>
</dbReference>
<keyword evidence="6" id="KW-0520">NAD</keyword>
<evidence type="ECO:0000313" key="10">
    <source>
        <dbReference type="Proteomes" id="UP000811246"/>
    </source>
</evidence>
<dbReference type="GO" id="GO:0006952">
    <property type="term" value="P:defense response"/>
    <property type="evidence" value="ECO:0007669"/>
    <property type="project" value="InterPro"/>
</dbReference>
<dbReference type="InterPro" id="IPR000157">
    <property type="entry name" value="TIR_dom"/>
</dbReference>